<dbReference type="AlphaFoldDB" id="A0A917DZV0"/>
<dbReference type="EMBL" id="BMIQ01000001">
    <property type="protein sequence ID" value="GGD86617.1"/>
    <property type="molecule type" value="Genomic_DNA"/>
</dbReference>
<evidence type="ECO:0000313" key="2">
    <source>
        <dbReference type="EMBL" id="GGD86617.1"/>
    </source>
</evidence>
<name>A0A917DZV0_9HYPH</name>
<comment type="caution">
    <text evidence="2">The sequence shown here is derived from an EMBL/GenBank/DDBJ whole genome shotgun (WGS) entry which is preliminary data.</text>
</comment>
<evidence type="ECO:0000256" key="1">
    <source>
        <dbReference type="SAM" id="MobiDB-lite"/>
    </source>
</evidence>
<sequence>MARNLTRQIADGSAVENAQTVEALVDMLSRTGIGRTRIDALISKASYPNAHSLAAANTAGGMPKAKPQSARPQKLS</sequence>
<reference evidence="2" key="2">
    <citation type="submission" date="2020-09" db="EMBL/GenBank/DDBJ databases">
        <authorList>
            <person name="Sun Q."/>
            <person name="Zhou Y."/>
        </authorList>
    </citation>
    <scope>NUCLEOTIDE SEQUENCE</scope>
    <source>
        <strain evidence="2">CGMCC 1.15367</strain>
    </source>
</reference>
<gene>
    <name evidence="2" type="ORF">GCM10011390_01530</name>
</gene>
<proteinExistence type="predicted"/>
<organism evidence="2 3">
    <name type="scientific">Aureimonas endophytica</name>
    <dbReference type="NCBI Taxonomy" id="2027858"/>
    <lineage>
        <taxon>Bacteria</taxon>
        <taxon>Pseudomonadati</taxon>
        <taxon>Pseudomonadota</taxon>
        <taxon>Alphaproteobacteria</taxon>
        <taxon>Hyphomicrobiales</taxon>
        <taxon>Aurantimonadaceae</taxon>
        <taxon>Aureimonas</taxon>
    </lineage>
</organism>
<accession>A0A917DZV0</accession>
<keyword evidence="3" id="KW-1185">Reference proteome</keyword>
<reference evidence="2" key="1">
    <citation type="journal article" date="2014" name="Int. J. Syst. Evol. Microbiol.">
        <title>Complete genome sequence of Corynebacterium casei LMG S-19264T (=DSM 44701T), isolated from a smear-ripened cheese.</title>
        <authorList>
            <consortium name="US DOE Joint Genome Institute (JGI-PGF)"/>
            <person name="Walter F."/>
            <person name="Albersmeier A."/>
            <person name="Kalinowski J."/>
            <person name="Ruckert C."/>
        </authorList>
    </citation>
    <scope>NUCLEOTIDE SEQUENCE</scope>
    <source>
        <strain evidence="2">CGMCC 1.15367</strain>
    </source>
</reference>
<feature type="region of interest" description="Disordered" evidence="1">
    <location>
        <begin position="56"/>
        <end position="76"/>
    </location>
</feature>
<protein>
    <submittedName>
        <fullName evidence="2">Uncharacterized protein</fullName>
    </submittedName>
</protein>
<evidence type="ECO:0000313" key="3">
    <source>
        <dbReference type="Proteomes" id="UP000644699"/>
    </source>
</evidence>
<dbReference type="Proteomes" id="UP000644699">
    <property type="component" value="Unassembled WGS sequence"/>
</dbReference>
<dbReference type="RefSeq" id="WP_188906331.1">
    <property type="nucleotide sequence ID" value="NZ_BMIQ01000001.1"/>
</dbReference>